<dbReference type="OrthoDB" id="8954335at2759"/>
<name>A0A816ANP6_9BILA</name>
<dbReference type="Pfam" id="PF01926">
    <property type="entry name" value="MMR_HSR1"/>
    <property type="match status" value="1"/>
</dbReference>
<gene>
    <name evidence="2" type="ORF">GPM918_LOCUS42226</name>
    <name evidence="3" type="ORF">SRO942_LOCUS43427</name>
</gene>
<dbReference type="SUPFAM" id="SSF52540">
    <property type="entry name" value="P-loop containing nucleoside triphosphate hydrolases"/>
    <property type="match status" value="1"/>
</dbReference>
<dbReference type="InterPro" id="IPR005225">
    <property type="entry name" value="Small_GTP-bd"/>
</dbReference>
<dbReference type="InterPro" id="IPR006073">
    <property type="entry name" value="GTP-bd"/>
</dbReference>
<dbReference type="CDD" id="cd00882">
    <property type="entry name" value="Ras_like_GTPase"/>
    <property type="match status" value="1"/>
</dbReference>
<dbReference type="NCBIfam" id="TIGR00231">
    <property type="entry name" value="small_GTP"/>
    <property type="match status" value="1"/>
</dbReference>
<dbReference type="Proteomes" id="UP000681722">
    <property type="component" value="Unassembled WGS sequence"/>
</dbReference>
<dbReference type="EMBL" id="CAJNOQ010035091">
    <property type="protein sequence ID" value="CAF1597929.1"/>
    <property type="molecule type" value="Genomic_DNA"/>
</dbReference>
<evidence type="ECO:0000313" key="2">
    <source>
        <dbReference type="EMBL" id="CAF1597929.1"/>
    </source>
</evidence>
<evidence type="ECO:0000313" key="3">
    <source>
        <dbReference type="EMBL" id="CAF4473625.1"/>
    </source>
</evidence>
<dbReference type="Proteomes" id="UP000663829">
    <property type="component" value="Unassembled WGS sequence"/>
</dbReference>
<feature type="non-terminal residue" evidence="2">
    <location>
        <position position="241"/>
    </location>
</feature>
<reference evidence="2" key="1">
    <citation type="submission" date="2021-02" db="EMBL/GenBank/DDBJ databases">
        <authorList>
            <person name="Nowell W R."/>
        </authorList>
    </citation>
    <scope>NUCLEOTIDE SEQUENCE</scope>
</reference>
<feature type="domain" description="G" evidence="1">
    <location>
        <begin position="1"/>
        <end position="112"/>
    </location>
</feature>
<proteinExistence type="predicted"/>
<sequence length="241" mass="27516">MGKTGVGKTILLNSLCGTSHKTDQAVGSVTQNLFRNDVNCGGYPFSLIDTPGTDSQTEAYKHAYLLKEALTSCNINTIFIVISFDNRFERMFDTYLEIEQYVCKNDAKIVVMVSHWDMSNNPTRHFREICNLFDDYCSNIICYFQRSASSQVANLMYDCISNMDGTKLEILDDDFFLKFNICGIKGQMKKAFEEYKRKADLLHKECADIIPAVPLSERDDVLPMLIVEFKNQLDLLLEELT</sequence>
<accession>A0A816ANP6</accession>
<evidence type="ECO:0000313" key="4">
    <source>
        <dbReference type="Proteomes" id="UP000663829"/>
    </source>
</evidence>
<keyword evidence="4" id="KW-1185">Reference proteome</keyword>
<dbReference type="Gene3D" id="3.40.50.300">
    <property type="entry name" value="P-loop containing nucleotide triphosphate hydrolases"/>
    <property type="match status" value="1"/>
</dbReference>
<protein>
    <recommendedName>
        <fullName evidence="1">G domain-containing protein</fullName>
    </recommendedName>
</protein>
<dbReference type="EMBL" id="CAJOBC010101432">
    <property type="protein sequence ID" value="CAF4473625.1"/>
    <property type="molecule type" value="Genomic_DNA"/>
</dbReference>
<dbReference type="InterPro" id="IPR027417">
    <property type="entry name" value="P-loop_NTPase"/>
</dbReference>
<organism evidence="2 4">
    <name type="scientific">Didymodactylos carnosus</name>
    <dbReference type="NCBI Taxonomy" id="1234261"/>
    <lineage>
        <taxon>Eukaryota</taxon>
        <taxon>Metazoa</taxon>
        <taxon>Spiralia</taxon>
        <taxon>Gnathifera</taxon>
        <taxon>Rotifera</taxon>
        <taxon>Eurotatoria</taxon>
        <taxon>Bdelloidea</taxon>
        <taxon>Philodinida</taxon>
        <taxon>Philodinidae</taxon>
        <taxon>Didymodactylos</taxon>
    </lineage>
</organism>
<comment type="caution">
    <text evidence="2">The sequence shown here is derived from an EMBL/GenBank/DDBJ whole genome shotgun (WGS) entry which is preliminary data.</text>
</comment>
<evidence type="ECO:0000259" key="1">
    <source>
        <dbReference type="Pfam" id="PF01926"/>
    </source>
</evidence>
<dbReference type="AlphaFoldDB" id="A0A816ANP6"/>
<dbReference type="GO" id="GO:0005525">
    <property type="term" value="F:GTP binding"/>
    <property type="evidence" value="ECO:0007669"/>
    <property type="project" value="InterPro"/>
</dbReference>